<evidence type="ECO:0000313" key="14">
    <source>
        <dbReference type="Proteomes" id="UP000094793"/>
    </source>
</evidence>
<evidence type="ECO:0000313" key="12">
    <source>
        <dbReference type="EMBL" id="SMX87385.1"/>
    </source>
</evidence>
<dbReference type="Proteomes" id="UP000217564">
    <property type="component" value="Unassembled WGS sequence"/>
</dbReference>
<dbReference type="EMBL" id="FXYZ01000002">
    <property type="protein sequence ID" value="SMX68311.1"/>
    <property type="molecule type" value="Genomic_DNA"/>
</dbReference>
<reference evidence="23 24" key="6">
    <citation type="submission" date="2017-12" db="EMBL/GenBank/DDBJ databases">
        <authorList>
            <person name="Levesque S."/>
        </authorList>
    </citation>
    <scope>NUCLEOTIDE SEQUENCE [LARGE SCALE GENOMIC DNA]</scope>
    <source>
        <strain evidence="3 24">SMQ-1417</strain>
        <strain evidence="4 23">SMQ-1420</strain>
    </source>
</reference>
<dbReference type="Proteomes" id="UP000218620">
    <property type="component" value="Unassembled WGS sequence"/>
</dbReference>
<dbReference type="InterPro" id="IPR010499">
    <property type="entry name" value="AraC_E-bd"/>
</dbReference>
<dbReference type="Proteomes" id="UP000094793">
    <property type="component" value="Chromosome"/>
</dbReference>
<dbReference type="Pfam" id="PF06445">
    <property type="entry name" value="GyrI-like"/>
    <property type="match status" value="1"/>
</dbReference>
<proteinExistence type="predicted"/>
<evidence type="ECO:0000313" key="22">
    <source>
        <dbReference type="Proteomes" id="UP000234525"/>
    </source>
</evidence>
<sequence length="170" mass="18186">MPESSFNRTEPFSELTVFEASEIPTAVVEARNVAMEDLPALFDATFTGLFPTLQEAEMEIAGPAFALYTRQPSDTVDLEIGLPLTSGLTQALPLSRDLIAIPSQLPGGSIAAMSHTGGYDGLGEAWAVFTKAAVDAGHHPGLPFFEVYVTEPNPDMDPADLRTDLFITLS</sequence>
<dbReference type="Proteomes" id="UP000217720">
    <property type="component" value="Unassembled WGS sequence"/>
</dbReference>
<evidence type="ECO:0000313" key="23">
    <source>
        <dbReference type="Proteomes" id="UP000282731"/>
    </source>
</evidence>
<dbReference type="EMBL" id="NRGO01000005">
    <property type="protein sequence ID" value="PCC51081.1"/>
    <property type="molecule type" value="Genomic_DNA"/>
</dbReference>
<protein>
    <submittedName>
        <fullName evidence="3">AraC family transcriptional regulator</fullName>
    </submittedName>
    <submittedName>
        <fullName evidence="9">Effector-binding domain-containing protein</fullName>
    </submittedName>
</protein>
<accession>A0A2H1JIP1</accession>
<reference evidence="2" key="1">
    <citation type="submission" date="2016-09" db="EMBL/GenBank/DDBJ databases">
        <title>Complete Genome Sequence of Brevibacterium aurantiacum SMQ-1335.</title>
        <authorList>
            <person name="de Melo A.G."/>
            <person name="Labrie S.J."/>
            <person name="Dumaresq J."/>
            <person name="Roberts R.J."/>
            <person name="Tremblay D.M."/>
            <person name="Moineau S."/>
        </authorList>
    </citation>
    <scope>NUCLEOTIDE SEQUENCE</scope>
    <source>
        <strain evidence="2">SMQ-1335</strain>
    </source>
</reference>
<evidence type="ECO:0000313" key="18">
    <source>
        <dbReference type="Proteomes" id="UP000218620"/>
    </source>
</evidence>
<evidence type="ECO:0000313" key="24">
    <source>
        <dbReference type="Proteomes" id="UP000283000"/>
    </source>
</evidence>
<evidence type="ECO:0000313" key="10">
    <source>
        <dbReference type="EMBL" id="SMX68311.1"/>
    </source>
</evidence>
<evidence type="ECO:0000313" key="25">
    <source>
        <dbReference type="Proteomes" id="UP000297736"/>
    </source>
</evidence>
<evidence type="ECO:0000259" key="1">
    <source>
        <dbReference type="SMART" id="SM00871"/>
    </source>
</evidence>
<dbReference type="EMBL" id="NRGP01000002">
    <property type="protein sequence ID" value="PCC48329.1"/>
    <property type="molecule type" value="Genomic_DNA"/>
</dbReference>
<name>A0A1D7VYF9_BREAU</name>
<dbReference type="EMBL" id="NRGQ01000004">
    <property type="protein sequence ID" value="PCC44134.1"/>
    <property type="molecule type" value="Genomic_DNA"/>
</dbReference>
<dbReference type="EMBL" id="CP025334">
    <property type="protein sequence ID" value="AZT95601.1"/>
    <property type="molecule type" value="Genomic_DNA"/>
</dbReference>
<reference evidence="19 22" key="5">
    <citation type="submission" date="2017-03" db="EMBL/GenBank/DDBJ databases">
        <authorList>
            <person name="Monnet C."/>
        </authorList>
    </citation>
    <scope>NUCLEOTIDE SEQUENCE [LARGE SCALE GENOMIC DNA]</scope>
    <source>
        <strain evidence="22">ATCC 9175</strain>
        <strain evidence="19">CNRZ 920</strain>
    </source>
</reference>
<evidence type="ECO:0000313" key="11">
    <source>
        <dbReference type="EMBL" id="SMX86651.1"/>
    </source>
</evidence>
<evidence type="ECO:0000313" key="4">
    <source>
        <dbReference type="EMBL" id="AZT95601.1"/>
    </source>
</evidence>
<keyword evidence="22" id="KW-1185">Reference proteome</keyword>
<dbReference type="KEGG" id="blin:BLSMQ_0040"/>
<dbReference type="InterPro" id="IPR029442">
    <property type="entry name" value="GyrI-like"/>
</dbReference>
<reference evidence="13 25" key="7">
    <citation type="submission" date="2018-10" db="EMBL/GenBank/DDBJ databases">
        <title>Brevibacterium genomes from Austrain hard cheese rinds.</title>
        <authorList>
            <person name="Anast J.M."/>
            <person name="Dzieciol M."/>
            <person name="Schultz D.L."/>
            <person name="Mann E."/>
            <person name="Wagner M."/>
            <person name="Schmitz-Esser S."/>
        </authorList>
    </citation>
    <scope>NUCLEOTIDE SEQUENCE [LARGE SCALE GENOMIC DNA]</scope>
    <source>
        <strain evidence="13 25">L261</strain>
    </source>
</reference>
<organism evidence="2 14">
    <name type="scientific">Brevibacterium aurantiacum</name>
    <dbReference type="NCBI Taxonomy" id="273384"/>
    <lineage>
        <taxon>Bacteria</taxon>
        <taxon>Bacillati</taxon>
        <taxon>Actinomycetota</taxon>
        <taxon>Actinomycetes</taxon>
        <taxon>Micrococcales</taxon>
        <taxon>Brevibacteriaceae</taxon>
        <taxon>Brevibacterium</taxon>
    </lineage>
</organism>
<evidence type="ECO:0000313" key="13">
    <source>
        <dbReference type="EMBL" id="TGD38040.1"/>
    </source>
</evidence>
<dbReference type="SMART" id="SM00871">
    <property type="entry name" value="AraC_E_bind"/>
    <property type="match status" value="1"/>
</dbReference>
<dbReference type="OrthoDB" id="795001at2"/>
<feature type="domain" description="AraC effector-binding" evidence="1">
    <location>
        <begin position="31"/>
        <end position="170"/>
    </location>
</feature>
<dbReference type="eggNOG" id="COG4978">
    <property type="taxonomic scope" value="Bacteria"/>
</dbReference>
<dbReference type="EMBL" id="RHFF01000012">
    <property type="protein sequence ID" value="TGD38040.1"/>
    <property type="molecule type" value="Genomic_DNA"/>
</dbReference>
<reference evidence="23 24" key="8">
    <citation type="submission" date="2019-01" db="EMBL/GenBank/DDBJ databases">
        <title>Comparative genomic analysis of Brevibacterium aurantiacum sheds light on its evolution and its adaptation to smear-ripened cheeses.</title>
        <authorList>
            <person name="Moineau S."/>
        </authorList>
    </citation>
    <scope>NUCLEOTIDE SEQUENCE [LARGE SCALE GENOMIC DNA]</scope>
    <source>
        <strain evidence="3 24">SMQ-1417</strain>
        <strain evidence="4 23">SMQ-1420</strain>
    </source>
</reference>
<dbReference type="Proteomes" id="UP000218377">
    <property type="component" value="Unassembled WGS sequence"/>
</dbReference>
<evidence type="ECO:0000313" key="21">
    <source>
        <dbReference type="Proteomes" id="UP000234327"/>
    </source>
</evidence>
<dbReference type="Proteomes" id="UP000283000">
    <property type="component" value="Chromosome"/>
</dbReference>
<accession>A0A2A3Z9X4</accession>
<dbReference type="RefSeq" id="WP_069599127.1">
    <property type="nucleotide sequence ID" value="NZ_BJME01000005.1"/>
</dbReference>
<evidence type="ECO:0000313" key="9">
    <source>
        <dbReference type="EMBL" id="SMX66277.1"/>
    </source>
</evidence>
<reference evidence="20 21" key="4">
    <citation type="submission" date="2017-03" db="EMBL/GenBank/DDBJ databases">
        <authorList>
            <person name="Afonso C.L."/>
            <person name="Miller P.J."/>
            <person name="Scott M.A."/>
            <person name="Spackman E."/>
            <person name="Goraichik I."/>
            <person name="Dimitrov K.M."/>
            <person name="Suarez D.L."/>
            <person name="Swayne D.E."/>
        </authorList>
    </citation>
    <scope>NUCLEOTIDE SEQUENCE [LARGE SCALE GENOMIC DNA]</scope>
    <source>
        <strain evidence="10">6</strain>
        <strain evidence="21">6(3)</strain>
        <strain evidence="12">8</strain>
        <strain evidence="20">8(6)</strain>
        <strain evidence="9">ATCC 9175</strain>
        <strain evidence="11">CNRZ 920</strain>
    </source>
</reference>
<dbReference type="EMBL" id="CP017150">
    <property type="protein sequence ID" value="AOP51762.1"/>
    <property type="molecule type" value="Genomic_DNA"/>
</dbReference>
<dbReference type="Proteomes" id="UP000282731">
    <property type="component" value="Chromosome"/>
</dbReference>
<evidence type="ECO:0000313" key="3">
    <source>
        <dbReference type="EMBL" id="AZT91758.1"/>
    </source>
</evidence>
<evidence type="ECO:0000313" key="7">
    <source>
        <dbReference type="EMBL" id="PCC48329.1"/>
    </source>
</evidence>
<dbReference type="EMBL" id="FXZI01000005">
    <property type="protein sequence ID" value="SMX87385.1"/>
    <property type="molecule type" value="Genomic_DNA"/>
</dbReference>
<dbReference type="Gene3D" id="3.20.80.10">
    <property type="entry name" value="Regulatory factor, effector binding domain"/>
    <property type="match status" value="1"/>
</dbReference>
<reference evidence="14" key="2">
    <citation type="submission" date="2016-09" db="EMBL/GenBank/DDBJ databases">
        <title>Complete Genome Sequence of Brevibacterium linens SMQ-1335.</title>
        <authorList>
            <person name="de Melo A.G."/>
            <person name="Labrie S.J."/>
            <person name="Dumaresq J."/>
            <person name="Roberts R.J."/>
            <person name="Tremblay D.M."/>
            <person name="Moineau S."/>
        </authorList>
    </citation>
    <scope>NUCLEOTIDE SEQUENCE [LARGE SCALE GENOMIC DNA]</scope>
    <source>
        <strain evidence="14">SMQ-1335</strain>
    </source>
</reference>
<dbReference type="Proteomes" id="UP000234327">
    <property type="component" value="Unassembled WGS sequence"/>
</dbReference>
<evidence type="ECO:0000313" key="8">
    <source>
        <dbReference type="EMBL" id="PCC51081.1"/>
    </source>
</evidence>
<dbReference type="PATRIC" id="fig|1703.10.peg.41"/>
<dbReference type="EMBL" id="NRGX01000001">
    <property type="protein sequence ID" value="PCC18229.1"/>
    <property type="molecule type" value="Genomic_DNA"/>
</dbReference>
<evidence type="ECO:0000313" key="20">
    <source>
        <dbReference type="Proteomes" id="UP000234300"/>
    </source>
</evidence>
<gene>
    <name evidence="9" type="ORF">BAUR9175_00451</name>
    <name evidence="11" type="ORF">BAUR920_02109</name>
    <name evidence="10" type="ORF">BAURA63_00655</name>
    <name evidence="12" type="ORF">BAURA86_01739</name>
    <name evidence="2" type="ORF">BLSMQ_0040</name>
    <name evidence="8" type="ORF">CIK62_05215</name>
    <name evidence="7" type="ORF">CIK64_01115</name>
    <name evidence="6" type="ORF">CIK65_03375</name>
    <name evidence="5" type="ORF">CIK79_07985</name>
    <name evidence="3" type="ORF">CXR23_00195</name>
    <name evidence="4" type="ORF">CXR27_00230</name>
    <name evidence="13" type="ORF">EB834_12750</name>
</gene>
<evidence type="ECO:0000313" key="15">
    <source>
        <dbReference type="Proteomes" id="UP000217564"/>
    </source>
</evidence>
<dbReference type="AlphaFoldDB" id="A0A1D7VYF9"/>
<evidence type="ECO:0000313" key="5">
    <source>
        <dbReference type="EMBL" id="PCC18229.1"/>
    </source>
</evidence>
<dbReference type="Proteomes" id="UP000234289">
    <property type="component" value="Unassembled WGS sequence"/>
</dbReference>
<dbReference type="SUPFAM" id="SSF55136">
    <property type="entry name" value="Probable bacterial effector-binding domain"/>
    <property type="match status" value="1"/>
</dbReference>
<reference evidence="15 16" key="3">
    <citation type="journal article" date="2017" name="Elife">
        <title>Extensive horizontal gene transfer in cheese-associated bacteria.</title>
        <authorList>
            <person name="Bonham K.S."/>
            <person name="Wolfe B.E."/>
            <person name="Dutton R.J."/>
        </authorList>
    </citation>
    <scope>NUCLEOTIDE SEQUENCE [LARGE SCALE GENOMIC DNA]</scope>
    <source>
        <strain evidence="8 16">900_6</strain>
        <strain evidence="7 15">947_7</strain>
        <strain evidence="6 18">962_8</strain>
        <strain evidence="5 17">JB5</strain>
    </source>
</reference>
<evidence type="ECO:0000313" key="2">
    <source>
        <dbReference type="EMBL" id="AOP51762.1"/>
    </source>
</evidence>
<evidence type="ECO:0000313" key="17">
    <source>
        <dbReference type="Proteomes" id="UP000218377"/>
    </source>
</evidence>
<dbReference type="Proteomes" id="UP000234300">
    <property type="component" value="Unassembled WGS sequence"/>
</dbReference>
<dbReference type="EMBL" id="FXZG01000011">
    <property type="protein sequence ID" value="SMX86651.1"/>
    <property type="molecule type" value="Genomic_DNA"/>
</dbReference>
<dbReference type="Proteomes" id="UP000297736">
    <property type="component" value="Unassembled WGS sequence"/>
</dbReference>
<evidence type="ECO:0000313" key="19">
    <source>
        <dbReference type="Proteomes" id="UP000234289"/>
    </source>
</evidence>
<dbReference type="EMBL" id="FXZB01000002">
    <property type="protein sequence ID" value="SMX66277.1"/>
    <property type="molecule type" value="Genomic_DNA"/>
</dbReference>
<dbReference type="GeneID" id="60904457"/>
<dbReference type="Proteomes" id="UP000234525">
    <property type="component" value="Unassembled WGS sequence"/>
</dbReference>
<evidence type="ECO:0000313" key="6">
    <source>
        <dbReference type="EMBL" id="PCC44134.1"/>
    </source>
</evidence>
<dbReference type="EMBL" id="CP025330">
    <property type="protein sequence ID" value="AZT91758.1"/>
    <property type="molecule type" value="Genomic_DNA"/>
</dbReference>
<evidence type="ECO:0000313" key="16">
    <source>
        <dbReference type="Proteomes" id="UP000217720"/>
    </source>
</evidence>
<accession>A0A1D7VYF9</accession>
<dbReference type="InterPro" id="IPR011256">
    <property type="entry name" value="Reg_factor_effector_dom_sf"/>
</dbReference>